<keyword evidence="9" id="KW-1185">Reference proteome</keyword>
<dbReference type="GeneID" id="16075925"/>
<feature type="domain" description="TNase-like" evidence="7">
    <location>
        <begin position="177"/>
        <end position="312"/>
    </location>
</feature>
<dbReference type="InterPro" id="IPR047386">
    <property type="entry name" value="Tudor_TDRD11"/>
</dbReference>
<dbReference type="FunCoup" id="F2U638">
    <property type="interactions" value="1793"/>
</dbReference>
<feature type="domain" description="TNase-like" evidence="7">
    <location>
        <begin position="498"/>
        <end position="629"/>
    </location>
</feature>
<evidence type="ECO:0000313" key="8">
    <source>
        <dbReference type="EMBL" id="EGD82979.1"/>
    </source>
</evidence>
<dbReference type="GO" id="GO:0031047">
    <property type="term" value="P:regulatory ncRNA-mediated gene silencing"/>
    <property type="evidence" value="ECO:0007669"/>
    <property type="project" value="UniProtKB-UniRule"/>
</dbReference>
<name>F2U638_SALR5</name>
<dbReference type="RefSeq" id="XP_004995343.1">
    <property type="nucleotide sequence ID" value="XM_004995286.1"/>
</dbReference>
<dbReference type="OMA" id="ARCADHH"/>
<evidence type="ECO:0000259" key="7">
    <source>
        <dbReference type="PROSITE" id="PS50830"/>
    </source>
</evidence>
<dbReference type="InterPro" id="IPR002999">
    <property type="entry name" value="Tudor"/>
</dbReference>
<dbReference type="PROSITE" id="PS50830">
    <property type="entry name" value="TNASE_3"/>
    <property type="match status" value="4"/>
</dbReference>
<keyword evidence="4" id="KW-0677">Repeat</keyword>
<gene>
    <name evidence="8" type="ORF">PTSG_03616</name>
</gene>
<evidence type="ECO:0000259" key="6">
    <source>
        <dbReference type="PROSITE" id="PS50304"/>
    </source>
</evidence>
<dbReference type="GO" id="GO:0005634">
    <property type="term" value="C:nucleus"/>
    <property type="evidence" value="ECO:0007669"/>
    <property type="project" value="TreeGrafter"/>
</dbReference>
<evidence type="ECO:0000256" key="2">
    <source>
        <dbReference type="ARBA" id="ARBA00017230"/>
    </source>
</evidence>
<dbReference type="PANTHER" id="PTHR12302:SF2">
    <property type="entry name" value="STAPHYLOCOCCAL NUCLEASE DOMAIN-CONTAINING PROTEIN 1"/>
    <property type="match status" value="1"/>
</dbReference>
<dbReference type="AlphaFoldDB" id="F2U638"/>
<dbReference type="CDD" id="cd00175">
    <property type="entry name" value="SNc"/>
    <property type="match status" value="1"/>
</dbReference>
<evidence type="ECO:0000313" key="9">
    <source>
        <dbReference type="Proteomes" id="UP000007799"/>
    </source>
</evidence>
<evidence type="ECO:0000256" key="3">
    <source>
        <dbReference type="ARBA" id="ARBA00022490"/>
    </source>
</evidence>
<dbReference type="PIRSF" id="PIRSF017179">
    <property type="entry name" value="RISC-Tudor-SN"/>
    <property type="match status" value="1"/>
</dbReference>
<dbReference type="InParanoid" id="F2U638"/>
<feature type="domain" description="Tudor" evidence="6">
    <location>
        <begin position="699"/>
        <end position="757"/>
    </location>
</feature>
<dbReference type="Gene3D" id="2.30.30.140">
    <property type="match status" value="1"/>
</dbReference>
<dbReference type="Proteomes" id="UP000007799">
    <property type="component" value="Unassembled WGS sequence"/>
</dbReference>
<dbReference type="InterPro" id="IPR016071">
    <property type="entry name" value="Staphylococal_nuclease_OB-fold"/>
</dbReference>
<feature type="domain" description="TNase-like" evidence="7">
    <location>
        <begin position="3"/>
        <end position="150"/>
    </location>
</feature>
<comment type="subcellular location">
    <subcellularLocation>
        <location evidence="1 5">Cytoplasm</location>
    </subcellularLocation>
</comment>
<dbReference type="PANTHER" id="PTHR12302">
    <property type="entry name" value="EBNA2 BINDING PROTEIN P100"/>
    <property type="match status" value="1"/>
</dbReference>
<proteinExistence type="predicted"/>
<dbReference type="SUPFAM" id="SSF63748">
    <property type="entry name" value="Tudor/PWWP/MBT"/>
    <property type="match status" value="1"/>
</dbReference>
<dbReference type="FunFam" id="2.40.50.90:FF:000001">
    <property type="entry name" value="Staphylococcal nuclease domain-containing protein"/>
    <property type="match status" value="1"/>
</dbReference>
<dbReference type="FunFam" id="2.30.30.140:FF:000018">
    <property type="entry name" value="Serine/threonine-protein kinase 31"/>
    <property type="match status" value="1"/>
</dbReference>
<dbReference type="Pfam" id="PF00567">
    <property type="entry name" value="TUDOR"/>
    <property type="match status" value="1"/>
</dbReference>
<dbReference type="InterPro" id="IPR016685">
    <property type="entry name" value="Silence_cplx_Nase-comp_TudorSN"/>
</dbReference>
<dbReference type="SUPFAM" id="SSF50199">
    <property type="entry name" value="Staphylococcal nuclease"/>
    <property type="match status" value="5"/>
</dbReference>
<sequence length="870" mass="96035">MPKRGEAVVKAVLSGDTVVLRGHAASGPPPTFTLSLAQLECPRLAKRPPQGQDQGQQDEPYAWEARELVRKKVIGKRVSFFVEYTVPSGREFGHIILNRDTANEEYIAVSLLDAGLARIREGSRGTGDVFEKMQAAQTKAESSHIGIWDEKSKPKHVRKITWNVENMRALVDKNKGKPVKAVIEHVRDGCTLRAFLLPNFEYITFSLTGVKTPMFKRDAEGNEVAEPFAAEAKFFVESRLLNRDVDLILEGSSGNVFLATPLMGGRNISEHLLKAGLAKIVDWSISSLTGGAATYRAAQQYAQANKLKLWKNFASRKELSLSPSDQSFKAKVVEIVNPEQYVIERDGVQQRIHLASLRQPKHPREPGSRAPRFYEVPFGYETREFLRKKLIDQTVDVKVDYVKPANNGFPAKTCCTITIGGVNVAEALISKGYATALRHREDDDARSSVYDDLLAAETRAVKNNKGIHTKSEVPIHRIAEVTNKQQADKFYSSMRRETRVSAVVEHVVSGSRVRALIPKHTCVVSVVFAGISCPRTGRDDTPDQPFAREALDFTKTYCHQRDVELELEDVDKNGNFVAHVFVNRENLSVKLLENGLAKVHGSVRRFAHKGELEAAEQAAKDKRVNLFKDFDPEKEKAEKEAALGPTAATTRKHAPEPVLVTEIASTNSFYVQGQKSSAELEKVMQSLASSNGAGAGAFKPKKGAMCAAQFTLDNVWYRAKITDVSGSNVTVQYIDFGNKETLPAKRCAPLPAGTSSLPAQARLVTLAGIAPAPADWEAEAQNVVADLLLDKSFMCNSEYRDSEGEHVTLTTMDGKVDQGRELIACGYGRVDKQAPPLLDALMKKYRDAQARAIAARDGMWIYGDVTEDDQ</sequence>
<reference evidence="8" key="1">
    <citation type="submission" date="2009-08" db="EMBL/GenBank/DDBJ databases">
        <title>Annotation of Salpingoeca rosetta.</title>
        <authorList>
            <consortium name="The Broad Institute Genome Sequencing Platform"/>
            <person name="Russ C."/>
            <person name="Cuomo C."/>
            <person name="Burger G."/>
            <person name="Gray M.W."/>
            <person name="Holland P.W.H."/>
            <person name="King N."/>
            <person name="Lang F.B.F."/>
            <person name="Roger A.J."/>
            <person name="Ruiz-Trillo I."/>
            <person name="Young S.K."/>
            <person name="Zeng Q."/>
            <person name="Gargeya S."/>
            <person name="Alvarado L."/>
            <person name="Berlin A."/>
            <person name="Chapman S.B."/>
            <person name="Chen Z."/>
            <person name="Freedman E."/>
            <person name="Gellesch M."/>
            <person name="Goldberg J."/>
            <person name="Griggs A."/>
            <person name="Gujja S."/>
            <person name="Heilman E."/>
            <person name="Heiman D."/>
            <person name="Howarth C."/>
            <person name="Mehta T."/>
            <person name="Neiman D."/>
            <person name="Pearson M."/>
            <person name="Roberts A."/>
            <person name="Saif S."/>
            <person name="Shea T."/>
            <person name="Shenoy N."/>
            <person name="Sisk P."/>
            <person name="Stolte C."/>
            <person name="Sykes S."/>
            <person name="White J."/>
            <person name="Yandava C."/>
            <person name="Haas B."/>
            <person name="Nusbaum C."/>
            <person name="Birren B."/>
        </authorList>
    </citation>
    <scope>NUCLEOTIDE SEQUENCE [LARGE SCALE GENOMIC DNA]</scope>
    <source>
        <strain evidence="8">ATCC 50818</strain>
    </source>
</reference>
<dbReference type="OrthoDB" id="10023235at2759"/>
<dbReference type="SMART" id="SM00318">
    <property type="entry name" value="SNc"/>
    <property type="match status" value="4"/>
</dbReference>
<dbReference type="CDD" id="cd20433">
    <property type="entry name" value="Tudor_TDRD11"/>
    <property type="match status" value="1"/>
</dbReference>
<dbReference type="GO" id="GO:0005829">
    <property type="term" value="C:cytosol"/>
    <property type="evidence" value="ECO:0007669"/>
    <property type="project" value="UniProtKB-UniRule"/>
</dbReference>
<feature type="domain" description="TNase-like" evidence="7">
    <location>
        <begin position="326"/>
        <end position="470"/>
    </location>
</feature>
<dbReference type="SMART" id="SM00333">
    <property type="entry name" value="TUDOR"/>
    <property type="match status" value="1"/>
</dbReference>
<dbReference type="GO" id="GO:0006402">
    <property type="term" value="P:mRNA catabolic process"/>
    <property type="evidence" value="ECO:0007669"/>
    <property type="project" value="UniProtKB-UniRule"/>
</dbReference>
<accession>F2U638</accession>
<dbReference type="STRING" id="946362.F2U638"/>
<dbReference type="KEGG" id="sre:PTSG_03616"/>
<evidence type="ECO:0000256" key="4">
    <source>
        <dbReference type="ARBA" id="ARBA00022737"/>
    </source>
</evidence>
<protein>
    <recommendedName>
        <fullName evidence="2">Staphylococcal nuclease domain-containing protein 1</fullName>
    </recommendedName>
</protein>
<dbReference type="GO" id="GO:0003723">
    <property type="term" value="F:RNA binding"/>
    <property type="evidence" value="ECO:0007669"/>
    <property type="project" value="UniProtKB-UniRule"/>
</dbReference>
<dbReference type="GO" id="GO:0031332">
    <property type="term" value="C:RNAi effector complex"/>
    <property type="evidence" value="ECO:0007669"/>
    <property type="project" value="InterPro"/>
</dbReference>
<evidence type="ECO:0000256" key="1">
    <source>
        <dbReference type="ARBA" id="ARBA00004496"/>
    </source>
</evidence>
<dbReference type="Pfam" id="PF00565">
    <property type="entry name" value="SNase"/>
    <property type="match status" value="4"/>
</dbReference>
<dbReference type="PROSITE" id="PS50304">
    <property type="entry name" value="TUDOR"/>
    <property type="match status" value="1"/>
</dbReference>
<dbReference type="EMBL" id="GL832962">
    <property type="protein sequence ID" value="EGD82979.1"/>
    <property type="molecule type" value="Genomic_DNA"/>
</dbReference>
<dbReference type="GO" id="GO:0004518">
    <property type="term" value="F:nuclease activity"/>
    <property type="evidence" value="ECO:0007669"/>
    <property type="project" value="TreeGrafter"/>
</dbReference>
<dbReference type="FunFam" id="2.40.50.90:FF:000002">
    <property type="entry name" value="Staphylococcal nuclease domain-containing protein"/>
    <property type="match status" value="1"/>
</dbReference>
<dbReference type="Gene3D" id="2.40.50.90">
    <property type="match status" value="5"/>
</dbReference>
<evidence type="ECO:0000256" key="5">
    <source>
        <dbReference type="PIRNR" id="PIRNR017179"/>
    </source>
</evidence>
<organism evidence="9">
    <name type="scientific">Salpingoeca rosetta (strain ATCC 50818 / BSB-021)</name>
    <dbReference type="NCBI Taxonomy" id="946362"/>
    <lineage>
        <taxon>Eukaryota</taxon>
        <taxon>Choanoflagellata</taxon>
        <taxon>Craspedida</taxon>
        <taxon>Salpingoecidae</taxon>
        <taxon>Salpingoeca</taxon>
    </lineage>
</organism>
<dbReference type="eggNOG" id="KOG2039">
    <property type="taxonomic scope" value="Eukaryota"/>
</dbReference>
<dbReference type="InterPro" id="IPR035437">
    <property type="entry name" value="SNase_OB-fold_sf"/>
</dbReference>
<keyword evidence="3 5" id="KW-0963">Cytoplasm</keyword>